<dbReference type="Pfam" id="PF04069">
    <property type="entry name" value="OpuAC"/>
    <property type="match status" value="1"/>
</dbReference>
<dbReference type="InterPro" id="IPR051204">
    <property type="entry name" value="ABC_transp_perm/SBD"/>
</dbReference>
<dbReference type="CDD" id="cd13610">
    <property type="entry name" value="PBP2_ChoS"/>
    <property type="match status" value="1"/>
</dbReference>
<feature type="domain" description="ABC transmembrane type-1" evidence="9">
    <location>
        <begin position="19"/>
        <end position="200"/>
    </location>
</feature>
<accession>A0ABW8UD66</accession>
<dbReference type="Gene3D" id="3.40.190.10">
    <property type="entry name" value="Periplasmic binding protein-like II"/>
    <property type="match status" value="1"/>
</dbReference>
<comment type="similarity">
    <text evidence="6">In the C-terminal section; belongs to the OsmX family.</text>
</comment>
<dbReference type="PROSITE" id="PS50928">
    <property type="entry name" value="ABC_TM1"/>
    <property type="match status" value="1"/>
</dbReference>
<evidence type="ECO:0000256" key="4">
    <source>
        <dbReference type="ARBA" id="ARBA00022989"/>
    </source>
</evidence>
<dbReference type="PANTHER" id="PTHR30177:SF4">
    <property type="entry name" value="OSMOPROTECTANT IMPORT PERMEASE PROTEIN OSMW"/>
    <property type="match status" value="1"/>
</dbReference>
<feature type="transmembrane region" description="Helical" evidence="8">
    <location>
        <begin position="23"/>
        <end position="46"/>
    </location>
</feature>
<dbReference type="Gene3D" id="3.40.190.120">
    <property type="entry name" value="Osmoprotection protein (prox), domain 2"/>
    <property type="match status" value="1"/>
</dbReference>
<sequence length="508" mass="55507">MADFFHTLVTQRADLLAALGQHLLLSVVSLLIAIVIAIPLAIWVIPKPRTANIFLQITGVLQTIPSLALLGMLIPLVGIGSVPAVISLVVYALLPIFQNTYTGLTEIDPSLEEAATAFGMTRWEKLRKVELPLAFPMILSGVRTALVMIIGTATLAALIGAGGLGTFILLGINRNNNTMTLIGALASALLAIVLSFALRGVKWIRLKPFLITVAVVILGGGAFGVYKLVQPQPVEITIAGKLGSEPEILINMYRDLIEADNDNVKVTLKPNFGQTSFLFSALKAKQITLYPEFTGTILEGLVKTPQTRATSATGIYHQAKTAVQQQDKLTYLAPLKYNNTYALVVQRSFAKKYNLHNISDLAKISDQINAGFDLEFLDRSDGYKGIQQRYGLDFKTQSMSADLRYEALHQGKVNVTDGYSTDSQIRQYDLVVLKDDRHLFPTYQGAPLMRTATAKAHPEIVRSLNKLSGKISAADMQEMNYQVNVKRVSAAKVAHNYLVTHHLLGGEH</sequence>
<feature type="transmembrane region" description="Helical" evidence="8">
    <location>
        <begin position="145"/>
        <end position="172"/>
    </location>
</feature>
<evidence type="ECO:0000256" key="8">
    <source>
        <dbReference type="RuleBase" id="RU363032"/>
    </source>
</evidence>
<dbReference type="InterPro" id="IPR000515">
    <property type="entry name" value="MetI-like"/>
</dbReference>
<dbReference type="EMBL" id="JBGQPK010000033">
    <property type="protein sequence ID" value="MFL2029633.1"/>
    <property type="molecule type" value="Genomic_DNA"/>
</dbReference>
<gene>
    <name evidence="10" type="ORF">ACEN34_08385</name>
</gene>
<comment type="similarity">
    <text evidence="7">In the N-terminal section; belongs to the binding-protein-dependent transport system permease family.</text>
</comment>
<dbReference type="Pfam" id="PF00528">
    <property type="entry name" value="BPD_transp_1"/>
    <property type="match status" value="1"/>
</dbReference>
<keyword evidence="11" id="KW-1185">Reference proteome</keyword>
<feature type="transmembrane region" description="Helical" evidence="8">
    <location>
        <begin position="80"/>
        <end position="97"/>
    </location>
</feature>
<dbReference type="InterPro" id="IPR007210">
    <property type="entry name" value="ABC_Gly_betaine_transp_sub-bd"/>
</dbReference>
<evidence type="ECO:0000256" key="1">
    <source>
        <dbReference type="ARBA" id="ARBA00004141"/>
    </source>
</evidence>
<evidence type="ECO:0000313" key="11">
    <source>
        <dbReference type="Proteomes" id="UP001625389"/>
    </source>
</evidence>
<keyword evidence="3 8" id="KW-0812">Transmembrane</keyword>
<protein>
    <submittedName>
        <fullName evidence="10">ABC transporter permease/substrate-binding protein</fullName>
    </submittedName>
</protein>
<evidence type="ECO:0000259" key="9">
    <source>
        <dbReference type="PROSITE" id="PS50928"/>
    </source>
</evidence>
<dbReference type="CDD" id="cd06261">
    <property type="entry name" value="TM_PBP2"/>
    <property type="match status" value="1"/>
</dbReference>
<reference evidence="10 11" key="1">
    <citation type="submission" date="2024-08" db="EMBL/GenBank/DDBJ databases">
        <authorList>
            <person name="Arias E."/>
        </authorList>
    </citation>
    <scope>NUCLEOTIDE SEQUENCE [LARGE SCALE GENOMIC DNA]</scope>
    <source>
        <strain evidence="10 11">FAM 25317</strain>
    </source>
</reference>
<keyword evidence="5 8" id="KW-0472">Membrane</keyword>
<feature type="transmembrane region" description="Helical" evidence="8">
    <location>
        <begin position="53"/>
        <end position="74"/>
    </location>
</feature>
<evidence type="ECO:0000256" key="6">
    <source>
        <dbReference type="ARBA" id="ARBA00035642"/>
    </source>
</evidence>
<comment type="subcellular location">
    <subcellularLocation>
        <location evidence="8">Cell membrane</location>
        <topology evidence="8">Multi-pass membrane protein</topology>
    </subcellularLocation>
    <subcellularLocation>
        <location evidence="1">Membrane</location>
        <topology evidence="1">Multi-pass membrane protein</topology>
    </subcellularLocation>
</comment>
<dbReference type="SUPFAM" id="SSF53850">
    <property type="entry name" value="Periplasmic binding protein-like II"/>
    <property type="match status" value="1"/>
</dbReference>
<evidence type="ECO:0000256" key="2">
    <source>
        <dbReference type="ARBA" id="ARBA00022448"/>
    </source>
</evidence>
<dbReference type="Proteomes" id="UP001625389">
    <property type="component" value="Unassembled WGS sequence"/>
</dbReference>
<keyword evidence="2 8" id="KW-0813">Transport</keyword>
<evidence type="ECO:0000256" key="5">
    <source>
        <dbReference type="ARBA" id="ARBA00023136"/>
    </source>
</evidence>
<dbReference type="PANTHER" id="PTHR30177">
    <property type="entry name" value="GLYCINE BETAINE/L-PROLINE TRANSPORT SYSTEM PERMEASE PROTEIN PROW"/>
    <property type="match status" value="1"/>
</dbReference>
<feature type="transmembrane region" description="Helical" evidence="8">
    <location>
        <begin position="209"/>
        <end position="229"/>
    </location>
</feature>
<evidence type="ECO:0000256" key="3">
    <source>
        <dbReference type="ARBA" id="ARBA00022692"/>
    </source>
</evidence>
<keyword evidence="4 8" id="KW-1133">Transmembrane helix</keyword>
<dbReference type="Gene3D" id="1.10.3720.10">
    <property type="entry name" value="MetI-like"/>
    <property type="match status" value="1"/>
</dbReference>
<feature type="transmembrane region" description="Helical" evidence="8">
    <location>
        <begin position="178"/>
        <end position="197"/>
    </location>
</feature>
<proteinExistence type="inferred from homology"/>
<comment type="caution">
    <text evidence="10">The sequence shown here is derived from an EMBL/GenBank/DDBJ whole genome shotgun (WGS) entry which is preliminary data.</text>
</comment>
<evidence type="ECO:0000256" key="7">
    <source>
        <dbReference type="ARBA" id="ARBA00035652"/>
    </source>
</evidence>
<comment type="similarity">
    <text evidence="8">Belongs to the binding-protein-dependent transport system permease family.</text>
</comment>
<organism evidence="10 11">
    <name type="scientific">Loigolactobacillus zhaoyuanensis</name>
    <dbReference type="NCBI Taxonomy" id="2486017"/>
    <lineage>
        <taxon>Bacteria</taxon>
        <taxon>Bacillati</taxon>
        <taxon>Bacillota</taxon>
        <taxon>Bacilli</taxon>
        <taxon>Lactobacillales</taxon>
        <taxon>Lactobacillaceae</taxon>
        <taxon>Loigolactobacillus</taxon>
    </lineage>
</organism>
<name>A0ABW8UD66_9LACO</name>
<dbReference type="InterPro" id="IPR058089">
    <property type="entry name" value="EgtUBC_SBD"/>
</dbReference>
<evidence type="ECO:0000313" key="10">
    <source>
        <dbReference type="EMBL" id="MFL2029633.1"/>
    </source>
</evidence>
<dbReference type="SUPFAM" id="SSF161098">
    <property type="entry name" value="MetI-like"/>
    <property type="match status" value="1"/>
</dbReference>
<dbReference type="RefSeq" id="WP_125550578.1">
    <property type="nucleotide sequence ID" value="NZ_JBGQPK010000033.1"/>
</dbReference>
<dbReference type="InterPro" id="IPR035906">
    <property type="entry name" value="MetI-like_sf"/>
</dbReference>